<dbReference type="Proteomes" id="UP000308953">
    <property type="component" value="Unassembled WGS sequence"/>
</dbReference>
<dbReference type="EMBL" id="QZAV01000035">
    <property type="protein sequence ID" value="THX41357.1"/>
    <property type="molecule type" value="Genomic_DNA"/>
</dbReference>
<evidence type="ECO:0000313" key="2">
    <source>
        <dbReference type="EMBL" id="THX41357.1"/>
    </source>
</evidence>
<name>A0A4S9F499_AURPU</name>
<evidence type="ECO:0000313" key="3">
    <source>
        <dbReference type="Proteomes" id="UP000308953"/>
    </source>
</evidence>
<organism evidence="2 3">
    <name type="scientific">Aureobasidium pullulans</name>
    <name type="common">Black yeast</name>
    <name type="synonym">Pullularia pullulans</name>
    <dbReference type="NCBI Taxonomy" id="5580"/>
    <lineage>
        <taxon>Eukaryota</taxon>
        <taxon>Fungi</taxon>
        <taxon>Dikarya</taxon>
        <taxon>Ascomycota</taxon>
        <taxon>Pezizomycotina</taxon>
        <taxon>Dothideomycetes</taxon>
        <taxon>Dothideomycetidae</taxon>
        <taxon>Dothideales</taxon>
        <taxon>Saccotheciaceae</taxon>
        <taxon>Aureobasidium</taxon>
    </lineage>
</organism>
<evidence type="ECO:0000256" key="1">
    <source>
        <dbReference type="SAM" id="MobiDB-lite"/>
    </source>
</evidence>
<protein>
    <submittedName>
        <fullName evidence="2">Uncharacterized protein</fullName>
    </submittedName>
</protein>
<proteinExistence type="predicted"/>
<comment type="caution">
    <text evidence="2">The sequence shown here is derived from an EMBL/GenBank/DDBJ whole genome shotgun (WGS) entry which is preliminary data.</text>
</comment>
<sequence length="260" mass="28796">MINPNWDDVATQMGKTKEAVRYDLVNLNQVHQLTRVFSQRFAKLKKEAGDPPATAASASTAAPAAAPTPRKRKPKLKAKKATSADDDEDEDEGTPITKRPKVKREAQDDEEEETKALLFELPLSNYIFPFNNQQSLKMPADWKSVETLERLIAALIASNGGKVDNMAVARYFNDSFDTIENRCRIYKKAALTLVKDAEDTGRINQDMKKRTGAPKKTAATKKGDPSTPDDSVKSGRVTKRASKTPSKIKRAVSDEDEDEA</sequence>
<feature type="compositionally biased region" description="Low complexity" evidence="1">
    <location>
        <begin position="51"/>
        <end position="68"/>
    </location>
</feature>
<accession>A0A4S9F499</accession>
<dbReference type="AlphaFoldDB" id="A0A4S9F499"/>
<feature type="compositionally biased region" description="Basic residues" evidence="1">
    <location>
        <begin position="236"/>
        <end position="250"/>
    </location>
</feature>
<feature type="region of interest" description="Disordered" evidence="1">
    <location>
        <begin position="44"/>
        <end position="113"/>
    </location>
</feature>
<feature type="compositionally biased region" description="Basic residues" evidence="1">
    <location>
        <begin position="69"/>
        <end position="80"/>
    </location>
</feature>
<feature type="compositionally biased region" description="Acidic residues" evidence="1">
    <location>
        <begin position="84"/>
        <end position="93"/>
    </location>
</feature>
<feature type="region of interest" description="Disordered" evidence="1">
    <location>
        <begin position="204"/>
        <end position="260"/>
    </location>
</feature>
<gene>
    <name evidence="2" type="ORF">D6D10_02794</name>
</gene>
<reference evidence="2 3" key="1">
    <citation type="submission" date="2018-10" db="EMBL/GenBank/DDBJ databases">
        <title>Fifty Aureobasidium pullulans genomes reveal a recombining polyextremotolerant generalist.</title>
        <authorList>
            <person name="Gostincar C."/>
            <person name="Turk M."/>
            <person name="Zajc J."/>
            <person name="Gunde-Cimerman N."/>
        </authorList>
    </citation>
    <scope>NUCLEOTIDE SEQUENCE [LARGE SCALE GENOMIC DNA]</scope>
    <source>
        <strain evidence="2 3">EXF-9785</strain>
    </source>
</reference>